<comment type="similarity">
    <text evidence="1">Belongs to the TolB family.</text>
</comment>
<accession>A0A538SB46</accession>
<dbReference type="PANTHER" id="PTHR36842:SF1">
    <property type="entry name" value="PROTEIN TOLB"/>
    <property type="match status" value="1"/>
</dbReference>
<feature type="signal peptide" evidence="3">
    <location>
        <begin position="1"/>
        <end position="18"/>
    </location>
</feature>
<evidence type="ECO:0000256" key="2">
    <source>
        <dbReference type="SAM" id="MobiDB-lite"/>
    </source>
</evidence>
<evidence type="ECO:0000313" key="5">
    <source>
        <dbReference type="Proteomes" id="UP000317716"/>
    </source>
</evidence>
<dbReference type="Gene3D" id="3.40.50.10070">
    <property type="entry name" value="TolB, N-terminal domain"/>
    <property type="match status" value="1"/>
</dbReference>
<keyword evidence="3" id="KW-0732">Signal</keyword>
<evidence type="ECO:0000313" key="4">
    <source>
        <dbReference type="EMBL" id="TMQ48601.1"/>
    </source>
</evidence>
<comment type="caution">
    <text evidence="4">The sequence shown here is derived from an EMBL/GenBank/DDBJ whole genome shotgun (WGS) entry which is preliminary data.</text>
</comment>
<evidence type="ECO:0000256" key="1">
    <source>
        <dbReference type="ARBA" id="ARBA00009820"/>
    </source>
</evidence>
<dbReference type="PANTHER" id="PTHR36842">
    <property type="entry name" value="PROTEIN TOLB HOMOLOG"/>
    <property type="match status" value="1"/>
</dbReference>
<dbReference type="SUPFAM" id="SSF52964">
    <property type="entry name" value="TolB, N-terminal domain"/>
    <property type="match status" value="1"/>
</dbReference>
<proteinExistence type="inferred from homology"/>
<feature type="chain" id="PRO_5022107762" evidence="3">
    <location>
        <begin position="19"/>
        <end position="439"/>
    </location>
</feature>
<reference evidence="4 5" key="1">
    <citation type="journal article" date="2019" name="Nat. Microbiol.">
        <title>Mediterranean grassland soil C-N compound turnover is dependent on rainfall and depth, and is mediated by genomically divergent microorganisms.</title>
        <authorList>
            <person name="Diamond S."/>
            <person name="Andeer P.F."/>
            <person name="Li Z."/>
            <person name="Crits-Christoph A."/>
            <person name="Burstein D."/>
            <person name="Anantharaman K."/>
            <person name="Lane K.R."/>
            <person name="Thomas B.C."/>
            <person name="Pan C."/>
            <person name="Northen T.R."/>
            <person name="Banfield J.F."/>
        </authorList>
    </citation>
    <scope>NUCLEOTIDE SEQUENCE [LARGE SCALE GENOMIC DNA]</scope>
    <source>
        <strain evidence="4">WS_2</strain>
    </source>
</reference>
<dbReference type="SUPFAM" id="SSF69304">
    <property type="entry name" value="Tricorn protease N-terminal domain"/>
    <property type="match status" value="1"/>
</dbReference>
<dbReference type="EMBL" id="VBOS01000474">
    <property type="protein sequence ID" value="TMQ48601.1"/>
    <property type="molecule type" value="Genomic_DNA"/>
</dbReference>
<dbReference type="Gene3D" id="2.120.10.30">
    <property type="entry name" value="TolB, C-terminal domain"/>
    <property type="match status" value="2"/>
</dbReference>
<gene>
    <name evidence="4" type="ORF">E6K72_12880</name>
</gene>
<feature type="region of interest" description="Disordered" evidence="2">
    <location>
        <begin position="414"/>
        <end position="439"/>
    </location>
</feature>
<dbReference type="Pfam" id="PF07676">
    <property type="entry name" value="PD40"/>
    <property type="match status" value="5"/>
</dbReference>
<dbReference type="AlphaFoldDB" id="A0A538SB46"/>
<organism evidence="4 5">
    <name type="scientific">Eiseniibacteriota bacterium</name>
    <dbReference type="NCBI Taxonomy" id="2212470"/>
    <lineage>
        <taxon>Bacteria</taxon>
        <taxon>Candidatus Eiseniibacteriota</taxon>
    </lineage>
</organism>
<sequence>MIRRILCGTVLLSLIALAKTEGQSPSDVRIDISSGGRRIRIHCEWLEPKGDKAAHAMSVTAEEVLASDLESSAVFSLTRAWVPGQQPFDIQATVGGQWSVSGNQVKLTGEVRDVPARRPILVREYRGPQSDWRSLVHRFADDVVLQFTGEAGVAQTRIAFVGGQGKVKELYVMDLDGARLRPLTADQSLVLSPAWSPAGSLMLFTSYRGGTGPQLYVISSEGGREYLISGRPGLNTCPSYSPDGREILCTLSQDGNPEVYMLDARGGSPRRLTDSPSIDTSPCWSPTGREIAFTSDRTGTPQVYVMDREGGNVRRLTYDVEYTDSPAWSPRGDRIAFVARTGAGFDIYLCRPDGSGLRLAVSGGSNENPRWSPDGRHLLFASNRDSIPGLYVTDLDDRSPRRLDLGGLRAQSPAWSPRLPGAGSAVNLNLDDAKRGGTR</sequence>
<dbReference type="InterPro" id="IPR011042">
    <property type="entry name" value="6-blade_b-propeller_TolB-like"/>
</dbReference>
<dbReference type="InterPro" id="IPR011659">
    <property type="entry name" value="WD40"/>
</dbReference>
<dbReference type="Proteomes" id="UP000317716">
    <property type="component" value="Unassembled WGS sequence"/>
</dbReference>
<protein>
    <submittedName>
        <fullName evidence="4">Tol-Pal system beta propeller repeat protein TolB</fullName>
    </submittedName>
</protein>
<evidence type="ECO:0000256" key="3">
    <source>
        <dbReference type="SAM" id="SignalP"/>
    </source>
</evidence>
<name>A0A538SB46_UNCEI</name>